<keyword evidence="7" id="KW-0418">Kinase</keyword>
<dbReference type="GO" id="GO:0004674">
    <property type="term" value="F:protein serine/threonine kinase activity"/>
    <property type="evidence" value="ECO:0007669"/>
    <property type="project" value="UniProtKB-KW"/>
</dbReference>
<evidence type="ECO:0000256" key="13">
    <source>
        <dbReference type="RuleBase" id="RU000304"/>
    </source>
</evidence>
<keyword evidence="10" id="KW-0472">Membrane</keyword>
<dbReference type="FunFam" id="3.30.200.20:FF:000645">
    <property type="entry name" value="Receptor-like protein kinase FERONIA"/>
    <property type="match status" value="1"/>
</dbReference>
<evidence type="ECO:0000256" key="7">
    <source>
        <dbReference type="ARBA" id="ARBA00022777"/>
    </source>
</evidence>
<feature type="domain" description="Protein kinase" evidence="14">
    <location>
        <begin position="49"/>
        <end position="323"/>
    </location>
</feature>
<dbReference type="SUPFAM" id="SSF56112">
    <property type="entry name" value="Protein kinase-like (PK-like)"/>
    <property type="match status" value="1"/>
</dbReference>
<evidence type="ECO:0008006" key="18">
    <source>
        <dbReference type="Google" id="ProtNLM"/>
    </source>
</evidence>
<evidence type="ECO:0000256" key="11">
    <source>
        <dbReference type="ARBA" id="ARBA00023180"/>
    </source>
</evidence>
<evidence type="ECO:0000256" key="2">
    <source>
        <dbReference type="ARBA" id="ARBA00022527"/>
    </source>
</evidence>
<evidence type="ECO:0000256" key="4">
    <source>
        <dbReference type="ARBA" id="ARBA00022692"/>
    </source>
</evidence>
<keyword evidence="5" id="KW-0732">Signal</keyword>
<gene>
    <name evidence="16" type="ORF">Fmac_016631</name>
</gene>
<keyword evidence="11" id="KW-0325">Glycoprotein</keyword>
<dbReference type="CDD" id="cd14066">
    <property type="entry name" value="STKc_IRAK"/>
    <property type="match status" value="1"/>
</dbReference>
<keyword evidence="9" id="KW-1133">Transmembrane helix</keyword>
<dbReference type="PROSITE" id="PS00107">
    <property type="entry name" value="PROTEIN_KINASE_ATP"/>
    <property type="match status" value="1"/>
</dbReference>
<dbReference type="InterPro" id="IPR008271">
    <property type="entry name" value="Ser/Thr_kinase_AS"/>
</dbReference>
<keyword evidence="3" id="KW-0808">Transferase</keyword>
<evidence type="ECO:0000256" key="6">
    <source>
        <dbReference type="ARBA" id="ARBA00022741"/>
    </source>
</evidence>
<dbReference type="InterPro" id="IPR013591">
    <property type="entry name" value="Brevis_radix_dom"/>
</dbReference>
<dbReference type="PROSITE" id="PS50011">
    <property type="entry name" value="PROTEIN_KINASE_DOM"/>
    <property type="match status" value="1"/>
</dbReference>
<dbReference type="Pfam" id="PF08381">
    <property type="entry name" value="BRX"/>
    <property type="match status" value="1"/>
</dbReference>
<keyword evidence="17" id="KW-1185">Reference proteome</keyword>
<reference evidence="16 17" key="1">
    <citation type="submission" date="2024-08" db="EMBL/GenBank/DDBJ databases">
        <title>Insights into the chromosomal genome structure of Flemingia macrophylla.</title>
        <authorList>
            <person name="Ding Y."/>
            <person name="Zhao Y."/>
            <person name="Bi W."/>
            <person name="Wu M."/>
            <person name="Zhao G."/>
            <person name="Gong Y."/>
            <person name="Li W."/>
            <person name="Zhang P."/>
        </authorList>
    </citation>
    <scope>NUCLEOTIDE SEQUENCE [LARGE SCALE GENOMIC DNA]</scope>
    <source>
        <strain evidence="16">DYQJB</strain>
        <tissue evidence="16">Leaf</tissue>
    </source>
</reference>
<evidence type="ECO:0000256" key="5">
    <source>
        <dbReference type="ARBA" id="ARBA00022729"/>
    </source>
</evidence>
<keyword evidence="8 12" id="KW-0067">ATP-binding</keyword>
<dbReference type="Gene3D" id="1.10.510.10">
    <property type="entry name" value="Transferase(Phosphotransferase) domain 1"/>
    <property type="match status" value="1"/>
</dbReference>
<evidence type="ECO:0000256" key="1">
    <source>
        <dbReference type="ARBA" id="ARBA00004479"/>
    </source>
</evidence>
<dbReference type="Pfam" id="PF07714">
    <property type="entry name" value="PK_Tyr_Ser-Thr"/>
    <property type="match status" value="1"/>
</dbReference>
<comment type="similarity">
    <text evidence="13">Belongs to the protein kinase superfamily.</text>
</comment>
<protein>
    <recommendedName>
        <fullName evidence="18">Protein kinase domain-containing protein</fullName>
    </recommendedName>
</protein>
<keyword evidence="2 13" id="KW-0723">Serine/threonine-protein kinase</keyword>
<dbReference type="FunFam" id="1.10.510.10:FF:000252">
    <property type="entry name" value="Receptor-like protein kinase FERONIA"/>
    <property type="match status" value="1"/>
</dbReference>
<dbReference type="PROSITE" id="PS00108">
    <property type="entry name" value="PROTEIN_KINASE_ST"/>
    <property type="match status" value="1"/>
</dbReference>
<dbReference type="SMART" id="SM00220">
    <property type="entry name" value="S_TKc"/>
    <property type="match status" value="1"/>
</dbReference>
<organism evidence="16 17">
    <name type="scientific">Flemingia macrophylla</name>
    <dbReference type="NCBI Taxonomy" id="520843"/>
    <lineage>
        <taxon>Eukaryota</taxon>
        <taxon>Viridiplantae</taxon>
        <taxon>Streptophyta</taxon>
        <taxon>Embryophyta</taxon>
        <taxon>Tracheophyta</taxon>
        <taxon>Spermatophyta</taxon>
        <taxon>Magnoliopsida</taxon>
        <taxon>eudicotyledons</taxon>
        <taxon>Gunneridae</taxon>
        <taxon>Pentapetalae</taxon>
        <taxon>rosids</taxon>
        <taxon>fabids</taxon>
        <taxon>Fabales</taxon>
        <taxon>Fabaceae</taxon>
        <taxon>Papilionoideae</taxon>
        <taxon>50 kb inversion clade</taxon>
        <taxon>NPAAA clade</taxon>
        <taxon>indigoferoid/millettioid clade</taxon>
        <taxon>Phaseoleae</taxon>
        <taxon>Flemingia</taxon>
    </lineage>
</organism>
<evidence type="ECO:0000256" key="12">
    <source>
        <dbReference type="PROSITE-ProRule" id="PRU10141"/>
    </source>
</evidence>
<keyword evidence="4" id="KW-0812">Transmembrane</keyword>
<evidence type="ECO:0000256" key="9">
    <source>
        <dbReference type="ARBA" id="ARBA00022989"/>
    </source>
</evidence>
<dbReference type="PROSITE" id="PS51514">
    <property type="entry name" value="BRX"/>
    <property type="match status" value="1"/>
</dbReference>
<dbReference type="InterPro" id="IPR045272">
    <property type="entry name" value="ANXUR1/2-like"/>
</dbReference>
<keyword evidence="6 12" id="KW-0547">Nucleotide-binding</keyword>
<dbReference type="InterPro" id="IPR000719">
    <property type="entry name" value="Prot_kinase_dom"/>
</dbReference>
<evidence type="ECO:0000256" key="8">
    <source>
        <dbReference type="ARBA" id="ARBA00022840"/>
    </source>
</evidence>
<feature type="domain" description="BRX" evidence="15">
    <location>
        <begin position="389"/>
        <end position="444"/>
    </location>
</feature>
<sequence length="445" mass="50040">MSFWLKNITNCFLFSTANTTSTGNGDSSLPPHLCRRFSLVEIKAATKNFDEVYIIGAGGFGQVYKGHINGGSTPVAIKRLQPGSQQGAPEFTNEIEMLSKLRHVNLVSLIGYCNDNNEMIIVYEFMPRGNLRDHLYDTNKPPLSWKERLQICIGAARGLQYLHTEHVIIHRDVKSTNILLDGGWEAKVSDFGISRIGPTDKSKAHVTTVVKGSFGYLDPEYYNSQHLTVKSDVYSFGVVLFEILCARPPLIHTEEEAERFSLANWARHCYRNGTMDQIVDPALKGKIAPQCFSKFCDIGISCLLQDGKQRPSMNRVLSMLEFALQLQERCENGAIATRVVNQRDENDWPPMNQGGGGQNLYARSSLGASTTTTSSTNEALMSNASEMGREWVEQDEPGVYVRIKESADGIREVLRVRLSRKRFDPRRANLWMEENRERIQAQYSG</sequence>
<dbReference type="InterPro" id="IPR011009">
    <property type="entry name" value="Kinase-like_dom_sf"/>
</dbReference>
<evidence type="ECO:0000259" key="14">
    <source>
        <dbReference type="PROSITE" id="PS50011"/>
    </source>
</evidence>
<dbReference type="Gene3D" id="3.30.200.20">
    <property type="entry name" value="Phosphorylase Kinase, domain 1"/>
    <property type="match status" value="1"/>
</dbReference>
<name>A0ABD1MIR9_9FABA</name>
<evidence type="ECO:0000256" key="10">
    <source>
        <dbReference type="ARBA" id="ARBA00023136"/>
    </source>
</evidence>
<comment type="subcellular location">
    <subcellularLocation>
        <location evidence="1">Membrane</location>
        <topology evidence="1">Single-pass type I membrane protein</topology>
    </subcellularLocation>
</comment>
<evidence type="ECO:0000313" key="17">
    <source>
        <dbReference type="Proteomes" id="UP001603857"/>
    </source>
</evidence>
<dbReference type="InterPro" id="IPR001245">
    <property type="entry name" value="Ser-Thr/Tyr_kinase_cat_dom"/>
</dbReference>
<dbReference type="PANTHER" id="PTHR27003">
    <property type="entry name" value="OS07G0166700 PROTEIN"/>
    <property type="match status" value="1"/>
</dbReference>
<dbReference type="Proteomes" id="UP001603857">
    <property type="component" value="Unassembled WGS sequence"/>
</dbReference>
<comment type="caution">
    <text evidence="16">The sequence shown here is derived from an EMBL/GenBank/DDBJ whole genome shotgun (WGS) entry which is preliminary data.</text>
</comment>
<feature type="binding site" evidence="12">
    <location>
        <position position="78"/>
    </location>
    <ligand>
        <name>ATP</name>
        <dbReference type="ChEBI" id="CHEBI:30616"/>
    </ligand>
</feature>
<proteinExistence type="inferred from homology"/>
<evidence type="ECO:0000313" key="16">
    <source>
        <dbReference type="EMBL" id="KAL2335418.1"/>
    </source>
</evidence>
<dbReference type="EMBL" id="JBGMDY010000005">
    <property type="protein sequence ID" value="KAL2335418.1"/>
    <property type="molecule type" value="Genomic_DNA"/>
</dbReference>
<dbReference type="PANTHER" id="PTHR27003:SF434">
    <property type="entry name" value="RECEPTOR-LIKE PROTEIN KINASE FERONIA"/>
    <property type="match status" value="1"/>
</dbReference>
<dbReference type="AlphaFoldDB" id="A0ABD1MIR9"/>
<dbReference type="GO" id="GO:0005524">
    <property type="term" value="F:ATP binding"/>
    <property type="evidence" value="ECO:0007669"/>
    <property type="project" value="UniProtKB-UniRule"/>
</dbReference>
<evidence type="ECO:0000256" key="3">
    <source>
        <dbReference type="ARBA" id="ARBA00022679"/>
    </source>
</evidence>
<dbReference type="GO" id="GO:0016020">
    <property type="term" value="C:membrane"/>
    <property type="evidence" value="ECO:0007669"/>
    <property type="project" value="UniProtKB-SubCell"/>
</dbReference>
<accession>A0ABD1MIR9</accession>
<dbReference type="InterPro" id="IPR017441">
    <property type="entry name" value="Protein_kinase_ATP_BS"/>
</dbReference>
<evidence type="ECO:0000259" key="15">
    <source>
        <dbReference type="PROSITE" id="PS51514"/>
    </source>
</evidence>